<dbReference type="RefSeq" id="WP_093333751.1">
    <property type="nucleotide sequence ID" value="NZ_FOXP01000008.1"/>
</dbReference>
<gene>
    <name evidence="2" type="ORF">SAMN04488241_108128</name>
</gene>
<sequence length="274" mass="28761">MSRLLVFGLGYAAGVIAHRLRARGWAVAATGRNGTLRFDDSEAVRGALAASTHVLSSVPPSEEGDPVLAAYGSLIGGKCLSYLSSTGVYGDTGGAWVDETAPADRGRRRARNAADADWLALGARVFRLPGIYGPGRSPLDRVREGKAHRVGLADQVFGRVHVDDLAEGVIAGLDAPSGAYNLADDWPCPQDEVVAYAAALLGLSPPPIVSLADLSPMARGFYAENRRVANGKAKRVLGWGPRYADYRLGLRALSATTSPAPASSAPATDRVDQR</sequence>
<evidence type="ECO:0000313" key="2">
    <source>
        <dbReference type="EMBL" id="SFP83894.1"/>
    </source>
</evidence>
<dbReference type="STRING" id="634430.SAMN04488241_108128"/>
<dbReference type="AlphaFoldDB" id="A0A1I5TLE6"/>
<keyword evidence="1" id="KW-0520">NAD</keyword>
<proteinExistence type="predicted"/>
<dbReference type="Proteomes" id="UP000199586">
    <property type="component" value="Unassembled WGS sequence"/>
</dbReference>
<dbReference type="InterPro" id="IPR036291">
    <property type="entry name" value="NAD(P)-bd_dom_sf"/>
</dbReference>
<dbReference type="PANTHER" id="PTHR43574">
    <property type="entry name" value="EPIMERASE-RELATED"/>
    <property type="match status" value="1"/>
</dbReference>
<reference evidence="2 3" key="1">
    <citation type="submission" date="2016-10" db="EMBL/GenBank/DDBJ databases">
        <authorList>
            <person name="de Groot N.N."/>
        </authorList>
    </citation>
    <scope>NUCLEOTIDE SEQUENCE [LARGE SCALE GENOMIC DNA]</scope>
    <source>
        <strain evidence="2 3">CGMCC 1.9113</strain>
    </source>
</reference>
<dbReference type="Gene3D" id="3.40.50.720">
    <property type="entry name" value="NAD(P)-binding Rossmann-like Domain"/>
    <property type="match status" value="1"/>
</dbReference>
<dbReference type="EMBL" id="FOXP01000008">
    <property type="protein sequence ID" value="SFP83894.1"/>
    <property type="molecule type" value="Genomic_DNA"/>
</dbReference>
<protein>
    <submittedName>
        <fullName evidence="2">Nucleoside-diphosphate-sugar epimerase</fullName>
    </submittedName>
</protein>
<dbReference type="OrthoDB" id="9808276at2"/>
<keyword evidence="3" id="KW-1185">Reference proteome</keyword>
<name>A0A1I5TLE6_9SPHN</name>
<dbReference type="SUPFAM" id="SSF51735">
    <property type="entry name" value="NAD(P)-binding Rossmann-fold domains"/>
    <property type="match status" value="1"/>
</dbReference>
<organism evidence="2 3">
    <name type="scientific">Sphingomonas rubra</name>
    <dbReference type="NCBI Taxonomy" id="634430"/>
    <lineage>
        <taxon>Bacteria</taxon>
        <taxon>Pseudomonadati</taxon>
        <taxon>Pseudomonadota</taxon>
        <taxon>Alphaproteobacteria</taxon>
        <taxon>Sphingomonadales</taxon>
        <taxon>Sphingomonadaceae</taxon>
        <taxon>Sphingomonas</taxon>
    </lineage>
</organism>
<evidence type="ECO:0000313" key="3">
    <source>
        <dbReference type="Proteomes" id="UP000199586"/>
    </source>
</evidence>
<accession>A0A1I5TLE6</accession>
<evidence type="ECO:0000256" key="1">
    <source>
        <dbReference type="ARBA" id="ARBA00023027"/>
    </source>
</evidence>